<keyword evidence="3 5" id="KW-1133">Transmembrane helix</keyword>
<organism evidence="6">
    <name type="scientific">marine sediment metagenome</name>
    <dbReference type="NCBI Taxonomy" id="412755"/>
    <lineage>
        <taxon>unclassified sequences</taxon>
        <taxon>metagenomes</taxon>
        <taxon>ecological metagenomes</taxon>
    </lineage>
</organism>
<dbReference type="EMBL" id="BARS01028896">
    <property type="protein sequence ID" value="GAF99812.1"/>
    <property type="molecule type" value="Genomic_DNA"/>
</dbReference>
<feature type="transmembrane region" description="Helical" evidence="5">
    <location>
        <begin position="123"/>
        <end position="156"/>
    </location>
</feature>
<accession>X0UHD6</accession>
<dbReference type="InterPro" id="IPR007318">
    <property type="entry name" value="Phopholipid_MeTrfase"/>
</dbReference>
<dbReference type="PANTHER" id="PTHR12714:SF9">
    <property type="entry name" value="PROTEIN-S-ISOPRENYLCYSTEINE O-METHYLTRANSFERASE"/>
    <property type="match status" value="1"/>
</dbReference>
<dbReference type="AlphaFoldDB" id="X0UHD6"/>
<keyword evidence="4 5" id="KW-0472">Membrane</keyword>
<sequence>MSITPVVEIGLWNAWIFMLLVLLPLPLVVLFRKGVFKKTASIHASILTGTENKIFIFSKIIMLSIFIYSIFLPLQLGTIWFSIGLPIYLLGLILQTIAWVNVATSPVDKPVTKGLYRYSRHPMYVNIPLIFIGMGIASASWLFLLLSIILIITHFYNAIPEERECLEAYGNAYREYMDRTPRWIGTPKSEKK</sequence>
<evidence type="ECO:0000256" key="3">
    <source>
        <dbReference type="ARBA" id="ARBA00022989"/>
    </source>
</evidence>
<reference evidence="6" key="1">
    <citation type="journal article" date="2014" name="Front. Microbiol.">
        <title>High frequency of phylogenetically diverse reductive dehalogenase-homologous genes in deep subseafloor sedimentary metagenomes.</title>
        <authorList>
            <person name="Kawai M."/>
            <person name="Futagami T."/>
            <person name="Toyoda A."/>
            <person name="Takaki Y."/>
            <person name="Nishi S."/>
            <person name="Hori S."/>
            <person name="Arai W."/>
            <person name="Tsubouchi T."/>
            <person name="Morono Y."/>
            <person name="Uchiyama I."/>
            <person name="Ito T."/>
            <person name="Fujiyama A."/>
            <person name="Inagaki F."/>
            <person name="Takami H."/>
        </authorList>
    </citation>
    <scope>NUCLEOTIDE SEQUENCE</scope>
    <source>
        <strain evidence="6">Expedition CK06-06</strain>
    </source>
</reference>
<name>X0UHD6_9ZZZZ</name>
<feature type="transmembrane region" description="Helical" evidence="5">
    <location>
        <begin position="12"/>
        <end position="31"/>
    </location>
</feature>
<dbReference type="Gene3D" id="1.20.120.1630">
    <property type="match status" value="1"/>
</dbReference>
<evidence type="ECO:0000256" key="5">
    <source>
        <dbReference type="SAM" id="Phobius"/>
    </source>
</evidence>
<protein>
    <recommendedName>
        <fullName evidence="7">Isoprenylcysteine carboxylmethyltransferase family protein</fullName>
    </recommendedName>
</protein>
<feature type="transmembrane region" description="Helical" evidence="5">
    <location>
        <begin position="52"/>
        <end position="72"/>
    </location>
</feature>
<evidence type="ECO:0000313" key="6">
    <source>
        <dbReference type="EMBL" id="GAF99812.1"/>
    </source>
</evidence>
<dbReference type="PANTHER" id="PTHR12714">
    <property type="entry name" value="PROTEIN-S ISOPRENYLCYSTEINE O-METHYLTRANSFERASE"/>
    <property type="match status" value="1"/>
</dbReference>
<gene>
    <name evidence="6" type="ORF">S01H1_45246</name>
</gene>
<dbReference type="GO" id="GO:0016740">
    <property type="term" value="F:transferase activity"/>
    <property type="evidence" value="ECO:0007669"/>
    <property type="project" value="UniProtKB-ARBA"/>
</dbReference>
<evidence type="ECO:0008006" key="7">
    <source>
        <dbReference type="Google" id="ProtNLM"/>
    </source>
</evidence>
<keyword evidence="2 5" id="KW-0812">Transmembrane</keyword>
<proteinExistence type="predicted"/>
<dbReference type="Pfam" id="PF04191">
    <property type="entry name" value="PEMT"/>
    <property type="match status" value="1"/>
</dbReference>
<feature type="transmembrane region" description="Helical" evidence="5">
    <location>
        <begin position="78"/>
        <end position="102"/>
    </location>
</feature>
<evidence type="ECO:0000256" key="4">
    <source>
        <dbReference type="ARBA" id="ARBA00023136"/>
    </source>
</evidence>
<evidence type="ECO:0000256" key="1">
    <source>
        <dbReference type="ARBA" id="ARBA00004127"/>
    </source>
</evidence>
<comment type="caution">
    <text evidence="6">The sequence shown here is derived from an EMBL/GenBank/DDBJ whole genome shotgun (WGS) entry which is preliminary data.</text>
</comment>
<evidence type="ECO:0000256" key="2">
    <source>
        <dbReference type="ARBA" id="ARBA00022692"/>
    </source>
</evidence>
<comment type="subcellular location">
    <subcellularLocation>
        <location evidence="1">Endomembrane system</location>
        <topology evidence="1">Multi-pass membrane protein</topology>
    </subcellularLocation>
</comment>
<dbReference type="GO" id="GO:0012505">
    <property type="term" value="C:endomembrane system"/>
    <property type="evidence" value="ECO:0007669"/>
    <property type="project" value="UniProtKB-SubCell"/>
</dbReference>